<evidence type="ECO:0000313" key="2">
    <source>
        <dbReference type="Proteomes" id="UP001190700"/>
    </source>
</evidence>
<organism evidence="1 2">
    <name type="scientific">Cymbomonas tetramitiformis</name>
    <dbReference type="NCBI Taxonomy" id="36881"/>
    <lineage>
        <taxon>Eukaryota</taxon>
        <taxon>Viridiplantae</taxon>
        <taxon>Chlorophyta</taxon>
        <taxon>Pyramimonadophyceae</taxon>
        <taxon>Pyramimonadales</taxon>
        <taxon>Pyramimonadaceae</taxon>
        <taxon>Cymbomonas</taxon>
    </lineage>
</organism>
<gene>
    <name evidence="1" type="ORF">CYMTET_17840</name>
</gene>
<dbReference type="EMBL" id="LGRX02008098">
    <property type="protein sequence ID" value="KAK3273948.1"/>
    <property type="molecule type" value="Genomic_DNA"/>
</dbReference>
<dbReference type="AlphaFoldDB" id="A0AAE0L6I6"/>
<accession>A0AAE0L6I6</accession>
<comment type="caution">
    <text evidence="1">The sequence shown here is derived from an EMBL/GenBank/DDBJ whole genome shotgun (WGS) entry which is preliminary data.</text>
</comment>
<keyword evidence="2" id="KW-1185">Reference proteome</keyword>
<proteinExistence type="predicted"/>
<reference evidence="1 2" key="1">
    <citation type="journal article" date="2015" name="Genome Biol. Evol.">
        <title>Comparative Genomics of a Bacterivorous Green Alga Reveals Evolutionary Causalities and Consequences of Phago-Mixotrophic Mode of Nutrition.</title>
        <authorList>
            <person name="Burns J.A."/>
            <person name="Paasch A."/>
            <person name="Narechania A."/>
            <person name="Kim E."/>
        </authorList>
    </citation>
    <scope>NUCLEOTIDE SEQUENCE [LARGE SCALE GENOMIC DNA]</scope>
    <source>
        <strain evidence="1 2">PLY_AMNH</strain>
    </source>
</reference>
<dbReference type="Proteomes" id="UP001190700">
    <property type="component" value="Unassembled WGS sequence"/>
</dbReference>
<protein>
    <submittedName>
        <fullName evidence="1">Uncharacterized protein</fullName>
    </submittedName>
</protein>
<evidence type="ECO:0000313" key="1">
    <source>
        <dbReference type="EMBL" id="KAK3273948.1"/>
    </source>
</evidence>
<name>A0AAE0L6I6_9CHLO</name>
<sequence>MPACLPWNRRLSSAGEGPTADAGVILILILIPMSFQYVHYHEYALLQSRTTGEVFTEKVYAVRGLSPPLGRLLGGPAPLYLYYRAAGLLGGS</sequence>